<evidence type="ECO:0000313" key="2">
    <source>
        <dbReference type="Proteomes" id="UP000245119"/>
    </source>
</evidence>
<sequence length="92" mass="10057">MHQQVRAESEKTVNDDLTIGHVCARTADSRGSPSRPAPSCEILRDRADNSVRLMTEAEGTCWAARAPRVRRLLAIEGRREGGAEDGLSLNIT</sequence>
<reference evidence="1 2" key="1">
    <citation type="submission" date="2018-04" db="EMBL/GenBank/DDBJ databases">
        <title>The genome of golden apple snail Pomacea canaliculata provides insight into stress tolerance and invasive adaptation.</title>
        <authorList>
            <person name="Liu C."/>
            <person name="Liu B."/>
            <person name="Ren Y."/>
            <person name="Zhang Y."/>
            <person name="Wang H."/>
            <person name="Li S."/>
            <person name="Jiang F."/>
            <person name="Yin L."/>
            <person name="Zhang G."/>
            <person name="Qian W."/>
            <person name="Fan W."/>
        </authorList>
    </citation>
    <scope>NUCLEOTIDE SEQUENCE [LARGE SCALE GENOMIC DNA]</scope>
    <source>
        <strain evidence="1">SZHN2017</strain>
        <tissue evidence="1">Muscle</tissue>
    </source>
</reference>
<organism evidence="1 2">
    <name type="scientific">Pomacea canaliculata</name>
    <name type="common">Golden apple snail</name>
    <dbReference type="NCBI Taxonomy" id="400727"/>
    <lineage>
        <taxon>Eukaryota</taxon>
        <taxon>Metazoa</taxon>
        <taxon>Spiralia</taxon>
        <taxon>Lophotrochozoa</taxon>
        <taxon>Mollusca</taxon>
        <taxon>Gastropoda</taxon>
        <taxon>Caenogastropoda</taxon>
        <taxon>Architaenioglossa</taxon>
        <taxon>Ampullarioidea</taxon>
        <taxon>Ampullariidae</taxon>
        <taxon>Pomacea</taxon>
    </lineage>
</organism>
<gene>
    <name evidence="1" type="ORF">C0Q70_11949</name>
</gene>
<accession>A0A2T7P7G8</accession>
<keyword evidence="2" id="KW-1185">Reference proteome</keyword>
<proteinExistence type="predicted"/>
<dbReference type="AlphaFoldDB" id="A0A2T7P7G8"/>
<comment type="caution">
    <text evidence="1">The sequence shown here is derived from an EMBL/GenBank/DDBJ whole genome shotgun (WGS) entry which is preliminary data.</text>
</comment>
<name>A0A2T7P7G8_POMCA</name>
<dbReference type="EMBL" id="PZQS01000006">
    <property type="protein sequence ID" value="PVD29351.1"/>
    <property type="molecule type" value="Genomic_DNA"/>
</dbReference>
<dbReference type="Proteomes" id="UP000245119">
    <property type="component" value="Linkage Group LG6"/>
</dbReference>
<protein>
    <submittedName>
        <fullName evidence="1">Uncharacterized protein</fullName>
    </submittedName>
</protein>
<evidence type="ECO:0000313" key="1">
    <source>
        <dbReference type="EMBL" id="PVD29351.1"/>
    </source>
</evidence>